<evidence type="ECO:0000259" key="8">
    <source>
        <dbReference type="PROSITE" id="PS50157"/>
    </source>
</evidence>
<keyword evidence="3" id="KW-0677">Repeat</keyword>
<dbReference type="GO" id="GO:0005634">
    <property type="term" value="C:nucleus"/>
    <property type="evidence" value="ECO:0007669"/>
    <property type="project" value="UniProtKB-SubCell"/>
</dbReference>
<evidence type="ECO:0000256" key="6">
    <source>
        <dbReference type="ARBA" id="ARBA00023242"/>
    </source>
</evidence>
<dbReference type="Pfam" id="PF13465">
    <property type="entry name" value="zf-H2C2_2"/>
    <property type="match status" value="1"/>
</dbReference>
<dbReference type="Gene3D" id="3.30.160.60">
    <property type="entry name" value="Classic Zinc Finger"/>
    <property type="match status" value="4"/>
</dbReference>
<reference evidence="9" key="2">
    <citation type="submission" date="2025-08" db="UniProtKB">
        <authorList>
            <consortium name="Ensembl"/>
        </authorList>
    </citation>
    <scope>IDENTIFICATION</scope>
</reference>
<dbReference type="GeneTree" id="ENSGT01150000286941"/>
<protein>
    <recommendedName>
        <fullName evidence="8">C2H2-type domain-containing protein</fullName>
    </recommendedName>
</protein>
<dbReference type="InterPro" id="IPR013087">
    <property type="entry name" value="Znf_C2H2_type"/>
</dbReference>
<dbReference type="InParanoid" id="A0A803XZ13"/>
<dbReference type="GO" id="GO:0000981">
    <property type="term" value="F:DNA-binding transcription factor activity, RNA polymerase II-specific"/>
    <property type="evidence" value="ECO:0007669"/>
    <property type="project" value="TreeGrafter"/>
</dbReference>
<dbReference type="PROSITE" id="PS00028">
    <property type="entry name" value="ZINC_FINGER_C2H2_1"/>
    <property type="match status" value="3"/>
</dbReference>
<organism evidence="9 10">
    <name type="scientific">Meleagris gallopavo</name>
    <name type="common">Wild turkey</name>
    <dbReference type="NCBI Taxonomy" id="9103"/>
    <lineage>
        <taxon>Eukaryota</taxon>
        <taxon>Metazoa</taxon>
        <taxon>Chordata</taxon>
        <taxon>Craniata</taxon>
        <taxon>Vertebrata</taxon>
        <taxon>Euteleostomi</taxon>
        <taxon>Archelosauria</taxon>
        <taxon>Archosauria</taxon>
        <taxon>Dinosauria</taxon>
        <taxon>Saurischia</taxon>
        <taxon>Theropoda</taxon>
        <taxon>Coelurosauria</taxon>
        <taxon>Aves</taxon>
        <taxon>Neognathae</taxon>
        <taxon>Galloanserae</taxon>
        <taxon>Galliformes</taxon>
        <taxon>Phasianidae</taxon>
        <taxon>Meleagridinae</taxon>
        <taxon>Meleagris</taxon>
    </lineage>
</organism>
<accession>A0A803XZ13</accession>
<feature type="domain" description="C2H2-type" evidence="8">
    <location>
        <begin position="165"/>
        <end position="192"/>
    </location>
</feature>
<evidence type="ECO:0000313" key="9">
    <source>
        <dbReference type="Ensembl" id="ENSMGAP00000024759.1"/>
    </source>
</evidence>
<dbReference type="FunFam" id="3.30.160.60:FF:002343">
    <property type="entry name" value="Zinc finger protein 33A"/>
    <property type="match status" value="1"/>
</dbReference>
<keyword evidence="10" id="KW-1185">Reference proteome</keyword>
<dbReference type="Pfam" id="PF00096">
    <property type="entry name" value="zf-C2H2"/>
    <property type="match status" value="1"/>
</dbReference>
<dbReference type="PROSITE" id="PS50157">
    <property type="entry name" value="ZINC_FINGER_C2H2_2"/>
    <property type="match status" value="4"/>
</dbReference>
<name>A0A803XZ13_MELGA</name>
<dbReference type="SMART" id="SM00355">
    <property type="entry name" value="ZnF_C2H2"/>
    <property type="match status" value="3"/>
</dbReference>
<dbReference type="PANTHER" id="PTHR23226">
    <property type="entry name" value="ZINC FINGER AND SCAN DOMAIN-CONTAINING"/>
    <property type="match status" value="1"/>
</dbReference>
<dbReference type="FunFam" id="3.30.160.60:FF:001270">
    <property type="entry name" value="zinc finger protein 583 isoform X1"/>
    <property type="match status" value="1"/>
</dbReference>
<dbReference type="AlphaFoldDB" id="A0A803XZ13"/>
<keyword evidence="2" id="KW-0479">Metal-binding</keyword>
<keyword evidence="6" id="KW-0539">Nucleus</keyword>
<dbReference type="FunFam" id="3.30.160.60:FF:002434">
    <property type="entry name" value="Zinc finger protein 1168"/>
    <property type="match status" value="1"/>
</dbReference>
<dbReference type="Proteomes" id="UP000001645">
    <property type="component" value="Unplaced"/>
</dbReference>
<dbReference type="Ensembl" id="ENSMGAT00000037746.1">
    <property type="protein sequence ID" value="ENSMGAP00000024759.1"/>
    <property type="gene ID" value="ENSMGAG00000020652.1"/>
</dbReference>
<evidence type="ECO:0000256" key="2">
    <source>
        <dbReference type="ARBA" id="ARBA00022723"/>
    </source>
</evidence>
<evidence type="ECO:0000256" key="3">
    <source>
        <dbReference type="ARBA" id="ARBA00022737"/>
    </source>
</evidence>
<dbReference type="PANTHER" id="PTHR23226:SF377">
    <property type="entry name" value="ZINC FINGER AND SCAN DOMAIN-CONTAINING PROTEIN 20"/>
    <property type="match status" value="1"/>
</dbReference>
<feature type="domain" description="C2H2-type" evidence="8">
    <location>
        <begin position="137"/>
        <end position="164"/>
    </location>
</feature>
<dbReference type="InterPro" id="IPR036236">
    <property type="entry name" value="Znf_C2H2_sf"/>
</dbReference>
<dbReference type="SUPFAM" id="SSF57667">
    <property type="entry name" value="beta-beta-alpha zinc fingers"/>
    <property type="match status" value="3"/>
</dbReference>
<evidence type="ECO:0000256" key="5">
    <source>
        <dbReference type="ARBA" id="ARBA00022833"/>
    </source>
</evidence>
<reference evidence="9" key="1">
    <citation type="journal article" date="2010" name="PLoS Biol.">
        <title>Multi-platform next-generation sequencing of the domestic turkey (Meleagris gallopavo): genome assembly and analysis.</title>
        <authorList>
            <person name="Dalloul R.A."/>
            <person name="Long J.A."/>
            <person name="Zimin A.V."/>
            <person name="Aslam L."/>
            <person name="Beal K."/>
            <person name="Blomberg L.A."/>
            <person name="Bouffard P."/>
            <person name="Burt D.W."/>
            <person name="Crasta O."/>
            <person name="Crooijmans R.P."/>
            <person name="Cooper K."/>
            <person name="Coulombe R.A."/>
            <person name="De S."/>
            <person name="Delany M.E."/>
            <person name="Dodgson J.B."/>
            <person name="Dong J.J."/>
            <person name="Evans C."/>
            <person name="Frederickson K.M."/>
            <person name="Flicek P."/>
            <person name="Florea L."/>
            <person name="Folkerts O."/>
            <person name="Groenen M.A."/>
            <person name="Harkins T.T."/>
            <person name="Herrero J."/>
            <person name="Hoffmann S."/>
            <person name="Megens H.J."/>
            <person name="Jiang A."/>
            <person name="de Jong P."/>
            <person name="Kaiser P."/>
            <person name="Kim H."/>
            <person name="Kim K.W."/>
            <person name="Kim S."/>
            <person name="Langenberger D."/>
            <person name="Lee M.K."/>
            <person name="Lee T."/>
            <person name="Mane S."/>
            <person name="Marcais G."/>
            <person name="Marz M."/>
            <person name="McElroy A.P."/>
            <person name="Modise T."/>
            <person name="Nefedov M."/>
            <person name="Notredame C."/>
            <person name="Paton I.R."/>
            <person name="Payne W.S."/>
            <person name="Pertea G."/>
            <person name="Prickett D."/>
            <person name="Puiu D."/>
            <person name="Qioa D."/>
            <person name="Raineri E."/>
            <person name="Ruffier M."/>
            <person name="Salzberg S.L."/>
            <person name="Schatz M.C."/>
            <person name="Scheuring C."/>
            <person name="Schmidt C.J."/>
            <person name="Schroeder S."/>
            <person name="Searle S.M."/>
            <person name="Smith E.J."/>
            <person name="Smith J."/>
            <person name="Sonstegard T.S."/>
            <person name="Stadler P.F."/>
            <person name="Tafer H."/>
            <person name="Tu Z.J."/>
            <person name="Van Tassell C.P."/>
            <person name="Vilella A.J."/>
            <person name="Williams K.P."/>
            <person name="Yorke J.A."/>
            <person name="Zhang L."/>
            <person name="Zhang H.B."/>
            <person name="Zhang X."/>
            <person name="Zhang Y."/>
            <person name="Reed K.M."/>
        </authorList>
    </citation>
    <scope>NUCLEOTIDE SEQUENCE [LARGE SCALE GENOMIC DNA]</scope>
</reference>
<evidence type="ECO:0000313" key="10">
    <source>
        <dbReference type="Proteomes" id="UP000001645"/>
    </source>
</evidence>
<evidence type="ECO:0000256" key="7">
    <source>
        <dbReference type="PROSITE-ProRule" id="PRU00042"/>
    </source>
</evidence>
<keyword evidence="4 7" id="KW-0863">Zinc-finger</keyword>
<evidence type="ECO:0000256" key="1">
    <source>
        <dbReference type="ARBA" id="ARBA00004123"/>
    </source>
</evidence>
<feature type="domain" description="C2H2-type" evidence="8">
    <location>
        <begin position="109"/>
        <end position="136"/>
    </location>
</feature>
<dbReference type="GO" id="GO:0008270">
    <property type="term" value="F:zinc ion binding"/>
    <property type="evidence" value="ECO:0007669"/>
    <property type="project" value="UniProtKB-KW"/>
</dbReference>
<sequence>RIADILEDLQDSGVVKWQWSGISVEEIRRDVQGGLEQGQGEHIKKAMGKHLGKTSRNPLDLGVGQNQPEDCRSMGVWKKKNQCAECGKSFSTDSGIVNQQCIHSTKSPYKCSDCGKCFKWRSHLTRHQRIHTGERPFKCPECGKSFKRTSELNQHQRIHTGERPYRCSECGKSFQRTSDLMHHERIHTGERPFTCPECGKSFKS</sequence>
<feature type="domain" description="C2H2-type" evidence="8">
    <location>
        <begin position="81"/>
        <end position="108"/>
    </location>
</feature>
<dbReference type="FunFam" id="3.30.160.60:FF:000100">
    <property type="entry name" value="Zinc finger 45-like"/>
    <property type="match status" value="1"/>
</dbReference>
<comment type="subcellular location">
    <subcellularLocation>
        <location evidence="1">Nucleus</location>
    </subcellularLocation>
</comment>
<proteinExistence type="predicted"/>
<evidence type="ECO:0000256" key="4">
    <source>
        <dbReference type="ARBA" id="ARBA00022771"/>
    </source>
</evidence>
<reference evidence="9" key="3">
    <citation type="submission" date="2025-09" db="UniProtKB">
        <authorList>
            <consortium name="Ensembl"/>
        </authorList>
    </citation>
    <scope>IDENTIFICATION</scope>
</reference>
<dbReference type="GO" id="GO:0000978">
    <property type="term" value="F:RNA polymerase II cis-regulatory region sequence-specific DNA binding"/>
    <property type="evidence" value="ECO:0007669"/>
    <property type="project" value="TreeGrafter"/>
</dbReference>
<keyword evidence="5" id="KW-0862">Zinc</keyword>